<feature type="signal peptide" evidence="1">
    <location>
        <begin position="1"/>
        <end position="23"/>
    </location>
</feature>
<name>A0A7W2ITU0_9VIBR</name>
<gene>
    <name evidence="2" type="ORF">H2O73_08740</name>
</gene>
<dbReference type="EMBL" id="JACFYF010000004">
    <property type="protein sequence ID" value="MBA5762427.1"/>
    <property type="molecule type" value="Genomic_DNA"/>
</dbReference>
<comment type="caution">
    <text evidence="2">The sequence shown here is derived from an EMBL/GenBank/DDBJ whole genome shotgun (WGS) entry which is preliminary data.</text>
</comment>
<dbReference type="PANTHER" id="PTHR41247:SF1">
    <property type="entry name" value="HTH-TYPE TRANSCRIPTIONAL REPRESSOR YCNK"/>
    <property type="match status" value="1"/>
</dbReference>
<dbReference type="SUPFAM" id="SSF160387">
    <property type="entry name" value="NosL/MerB-like"/>
    <property type="match status" value="1"/>
</dbReference>
<keyword evidence="1" id="KW-0732">Signal</keyword>
<evidence type="ECO:0000313" key="3">
    <source>
        <dbReference type="Proteomes" id="UP000571701"/>
    </source>
</evidence>
<protein>
    <submittedName>
        <fullName evidence="2">Nitrous oxide reductase accessory protein NosL</fullName>
    </submittedName>
</protein>
<sequence>MQLCSLKKWSVLAILFTALFGCTEDPTEAMVRQAAAIESGDECHLCGMIIINYPGPKGESFQASSDNAMKFCSTRDLFSFLLQPENTRQAKEIYVHDMSKTPWQKPEDQYFIDAREAWYVVGSSQTGAMGQTLASFGNIDDANAFSKEFGGKVYPFDEITLDIL</sequence>
<dbReference type="Gene3D" id="3.30.70.2060">
    <property type="match status" value="1"/>
</dbReference>
<organism evidence="2 3">
    <name type="scientific">Vibrio marinisediminis</name>
    <dbReference type="NCBI Taxonomy" id="2758441"/>
    <lineage>
        <taxon>Bacteria</taxon>
        <taxon>Pseudomonadati</taxon>
        <taxon>Pseudomonadota</taxon>
        <taxon>Gammaproteobacteria</taxon>
        <taxon>Vibrionales</taxon>
        <taxon>Vibrionaceae</taxon>
        <taxon>Vibrio</taxon>
    </lineage>
</organism>
<dbReference type="AlphaFoldDB" id="A0A7W2ITU0"/>
<keyword evidence="3" id="KW-1185">Reference proteome</keyword>
<dbReference type="Gene3D" id="3.30.70.2050">
    <property type="match status" value="1"/>
</dbReference>
<reference evidence="2 3" key="1">
    <citation type="submission" date="2020-07" db="EMBL/GenBank/DDBJ databases">
        <title>Vibrio marinisediminis sp. nov., isolated from marine sediment.</title>
        <authorList>
            <person name="Ji X."/>
        </authorList>
    </citation>
    <scope>NUCLEOTIDE SEQUENCE [LARGE SCALE GENOMIC DNA]</scope>
    <source>
        <strain evidence="2 3">404</strain>
    </source>
</reference>
<dbReference type="Proteomes" id="UP000571701">
    <property type="component" value="Unassembled WGS sequence"/>
</dbReference>
<evidence type="ECO:0000313" key="2">
    <source>
        <dbReference type="EMBL" id="MBA5762427.1"/>
    </source>
</evidence>
<proteinExistence type="predicted"/>
<accession>A0A7W2ITU0</accession>
<evidence type="ECO:0000256" key="1">
    <source>
        <dbReference type="SAM" id="SignalP"/>
    </source>
</evidence>
<dbReference type="PANTHER" id="PTHR41247">
    <property type="entry name" value="HTH-TYPE TRANSCRIPTIONAL REPRESSOR YCNK"/>
    <property type="match status" value="1"/>
</dbReference>
<dbReference type="InterPro" id="IPR008719">
    <property type="entry name" value="N2O_reductase_NosL"/>
</dbReference>
<dbReference type="Pfam" id="PF05573">
    <property type="entry name" value="NosL"/>
    <property type="match status" value="1"/>
</dbReference>
<feature type="chain" id="PRO_5030835565" evidence="1">
    <location>
        <begin position="24"/>
        <end position="164"/>
    </location>
</feature>
<dbReference type="PROSITE" id="PS51257">
    <property type="entry name" value="PROKAR_LIPOPROTEIN"/>
    <property type="match status" value="1"/>
</dbReference>
<dbReference type="RefSeq" id="WP_182108467.1">
    <property type="nucleotide sequence ID" value="NZ_JACFYF010000004.1"/>
</dbReference>